<comment type="caution">
    <text evidence="2">The sequence shown here is derived from an EMBL/GenBank/DDBJ whole genome shotgun (WGS) entry which is preliminary data.</text>
</comment>
<keyword evidence="1" id="KW-0812">Transmembrane</keyword>
<dbReference type="AlphaFoldDB" id="A0A916SBR0"/>
<protein>
    <submittedName>
        <fullName evidence="2">Uncharacterized protein</fullName>
    </submittedName>
</protein>
<dbReference type="RefSeq" id="WP_188386359.1">
    <property type="nucleotide sequence ID" value="NZ_BMEY01000035.1"/>
</dbReference>
<feature type="transmembrane region" description="Helical" evidence="1">
    <location>
        <begin position="95"/>
        <end position="115"/>
    </location>
</feature>
<dbReference type="Proteomes" id="UP000613512">
    <property type="component" value="Unassembled WGS sequence"/>
</dbReference>
<name>A0A916SBR0_9BACI</name>
<evidence type="ECO:0000313" key="3">
    <source>
        <dbReference type="Proteomes" id="UP000613512"/>
    </source>
</evidence>
<evidence type="ECO:0000313" key="2">
    <source>
        <dbReference type="EMBL" id="GGA92787.1"/>
    </source>
</evidence>
<keyword evidence="1" id="KW-0472">Membrane</keyword>
<keyword evidence="3" id="KW-1185">Reference proteome</keyword>
<feature type="transmembrane region" description="Helical" evidence="1">
    <location>
        <begin position="61"/>
        <end position="83"/>
    </location>
</feature>
<sequence>MLIALLPYSLIIISFGLAIWAKSLYLPIHQFSVGNVVEGVIFRFFNSGVEGSVNSNLMWNLIVPGIMFLFASTLLLAAAYLLLRQVILSAELSLDNILKGSIMGLAVFMMVLFLFNGGKLLFLTFLSFTMLLFIPIFLVAILNHQKRAY</sequence>
<evidence type="ECO:0000256" key="1">
    <source>
        <dbReference type="SAM" id="Phobius"/>
    </source>
</evidence>
<feature type="transmembrane region" description="Helical" evidence="1">
    <location>
        <begin position="121"/>
        <end position="142"/>
    </location>
</feature>
<organism evidence="2 3">
    <name type="scientific">Ornithinibacillus halotolerans</name>
    <dbReference type="NCBI Taxonomy" id="1274357"/>
    <lineage>
        <taxon>Bacteria</taxon>
        <taxon>Bacillati</taxon>
        <taxon>Bacillota</taxon>
        <taxon>Bacilli</taxon>
        <taxon>Bacillales</taxon>
        <taxon>Bacillaceae</taxon>
        <taxon>Ornithinibacillus</taxon>
    </lineage>
</organism>
<accession>A0A916SBR0</accession>
<keyword evidence="1" id="KW-1133">Transmembrane helix</keyword>
<reference evidence="2" key="2">
    <citation type="submission" date="2020-09" db="EMBL/GenBank/DDBJ databases">
        <authorList>
            <person name="Sun Q."/>
            <person name="Zhou Y."/>
        </authorList>
    </citation>
    <scope>NUCLEOTIDE SEQUENCE</scope>
    <source>
        <strain evidence="2">CGMCC 1.12408</strain>
    </source>
</reference>
<proteinExistence type="predicted"/>
<dbReference type="EMBL" id="BMEY01000035">
    <property type="protein sequence ID" value="GGA92787.1"/>
    <property type="molecule type" value="Genomic_DNA"/>
</dbReference>
<reference evidence="2" key="1">
    <citation type="journal article" date="2014" name="Int. J. Syst. Evol. Microbiol.">
        <title>Complete genome sequence of Corynebacterium casei LMG S-19264T (=DSM 44701T), isolated from a smear-ripened cheese.</title>
        <authorList>
            <consortium name="US DOE Joint Genome Institute (JGI-PGF)"/>
            <person name="Walter F."/>
            <person name="Albersmeier A."/>
            <person name="Kalinowski J."/>
            <person name="Ruckert C."/>
        </authorList>
    </citation>
    <scope>NUCLEOTIDE SEQUENCE</scope>
    <source>
        <strain evidence="2">CGMCC 1.12408</strain>
    </source>
</reference>
<gene>
    <name evidence="2" type="ORF">GCM10008025_39020</name>
</gene>